<dbReference type="Pfam" id="PF02705">
    <property type="entry name" value="K_trans"/>
    <property type="match status" value="2"/>
</dbReference>
<sequence>MQDSWWRTLRLAFQCVGILYGDVGTSPLYVYSTAFDHGVGHPDDILGVLSLIIYSFMLFTVVKIVLVALHANDDGDGGTFALYSLISRYAKVSLIPNHQAEDELVSSYSKHGHPSATLRRANWLKHLLETSKSAKISLFLLTILAIAMVISDSVLTPPISVLSAVSGLKEKVPALTTDQIVWITVAILVVLFAIQRFGTDKVGYSFAPIIVLWLLLIGGVGLYNLIKYDVGVLRSFNPKYIIDYFRRNKKEGWVSLGDILLVFTGTEALFANLGYFSIRSIQLSFSFVLLPSILLTYIGQAAYLREHPEHFADTFYRSVPINLLLCIASILVTISFKTTTIIGKAHEICVILVMIITTLLMTIVMLLVWKNNIWWIALFFVIFIPIESIYLSSVLYKFTHGPYVPVAMSAVLMVVMIVWHYVHAKRYKYELKHTLSPNKAKELLEHHDLKRVPGVGLFYTELVQGIPPIFPHLIEKIPTIHSVLIFVSIKHLHVPHVDASERFLFRQVELEEYKVFRCVARYGYRDSLDQEAEGFVLALVECLQYYIRDANLYSADEVQNISYPISRDPSLSREKPSGRHAIYAEEMITPIQSFSELTTPSNGVSNRLPQFQASKMNIAELAKIEEEQKFIQRETEKGVVYILGESEVVARPRSSLLKKIVVNYIYSFLRKNFMQGEKMLSIPHGKLLKVGISYEI</sequence>
<dbReference type="Pfam" id="PF22776">
    <property type="entry name" value="K_trans_C"/>
    <property type="match status" value="1"/>
</dbReference>
<evidence type="ECO:0000256" key="2">
    <source>
        <dbReference type="ARBA" id="ARBA00008440"/>
    </source>
</evidence>
<dbReference type="InterPro" id="IPR053952">
    <property type="entry name" value="K_trans_C"/>
</dbReference>
<evidence type="ECO:0000259" key="11">
    <source>
        <dbReference type="Pfam" id="PF02705"/>
    </source>
</evidence>
<comment type="subcellular location">
    <subcellularLocation>
        <location evidence="1">Membrane</location>
        <topology evidence="1">Multi-pass membrane protein</topology>
    </subcellularLocation>
</comment>
<feature type="domain" description="K+ potassium transporter integral membrane" evidence="11">
    <location>
        <begin position="11"/>
        <end position="320"/>
    </location>
</feature>
<evidence type="ECO:0000313" key="13">
    <source>
        <dbReference type="EMBL" id="OEL22821.1"/>
    </source>
</evidence>
<name>A0A1E5VCI5_9POAL</name>
<feature type="transmembrane region" description="Helical" evidence="10">
    <location>
        <begin position="136"/>
        <end position="155"/>
    </location>
</feature>
<gene>
    <name evidence="13" type="ORF">BAE44_0016160</name>
</gene>
<feature type="transmembrane region" description="Helical" evidence="10">
    <location>
        <begin position="348"/>
        <end position="367"/>
    </location>
</feature>
<keyword evidence="9 10" id="KW-0472">Membrane</keyword>
<dbReference type="PANTHER" id="PTHR30540">
    <property type="entry name" value="OSMOTIC STRESS POTASSIUM TRANSPORTER"/>
    <property type="match status" value="1"/>
</dbReference>
<evidence type="ECO:0000256" key="8">
    <source>
        <dbReference type="ARBA" id="ARBA00023065"/>
    </source>
</evidence>
<dbReference type="InterPro" id="IPR003855">
    <property type="entry name" value="K+_transporter"/>
</dbReference>
<feature type="transmembrane region" description="Helical" evidence="10">
    <location>
        <begin position="175"/>
        <end position="194"/>
    </location>
</feature>
<proteinExistence type="inferred from homology"/>
<keyword evidence="3" id="KW-0813">Transport</keyword>
<dbReference type="InterPro" id="IPR053951">
    <property type="entry name" value="K_trans_N"/>
</dbReference>
<feature type="domain" description="K+ potassium transporter C-terminal" evidence="12">
    <location>
        <begin position="453"/>
        <end position="696"/>
    </location>
</feature>
<keyword evidence="7 10" id="KW-1133">Transmembrane helix</keyword>
<evidence type="ECO:0000256" key="1">
    <source>
        <dbReference type="ARBA" id="ARBA00004141"/>
    </source>
</evidence>
<feature type="transmembrane region" description="Helical" evidence="10">
    <location>
        <begin position="373"/>
        <end position="391"/>
    </location>
</feature>
<keyword evidence="5 10" id="KW-0812">Transmembrane</keyword>
<evidence type="ECO:0000256" key="6">
    <source>
        <dbReference type="ARBA" id="ARBA00022958"/>
    </source>
</evidence>
<reference evidence="13 14" key="1">
    <citation type="submission" date="2016-09" db="EMBL/GenBank/DDBJ databases">
        <title>The draft genome of Dichanthelium oligosanthes: A C3 panicoid grass species.</title>
        <authorList>
            <person name="Studer A.J."/>
            <person name="Schnable J.C."/>
            <person name="Brutnell T.P."/>
        </authorList>
    </citation>
    <scope>NUCLEOTIDE SEQUENCE [LARGE SCALE GENOMIC DNA]</scope>
    <source>
        <strain evidence="14">cv. Kellogg 1175</strain>
        <tissue evidence="13">Leaf</tissue>
    </source>
</reference>
<dbReference type="GO" id="GO:0015079">
    <property type="term" value="F:potassium ion transmembrane transporter activity"/>
    <property type="evidence" value="ECO:0007669"/>
    <property type="project" value="InterPro"/>
</dbReference>
<feature type="domain" description="K+ potassium transporter integral membrane" evidence="11">
    <location>
        <begin position="321"/>
        <end position="436"/>
    </location>
</feature>
<comment type="similarity">
    <text evidence="2">Belongs to the HAK/KUP transporter (TC 2.A.72.3) family.</text>
</comment>
<keyword evidence="8" id="KW-0406">Ion transport</keyword>
<organism evidence="13 14">
    <name type="scientific">Dichanthelium oligosanthes</name>
    <dbReference type="NCBI Taxonomy" id="888268"/>
    <lineage>
        <taxon>Eukaryota</taxon>
        <taxon>Viridiplantae</taxon>
        <taxon>Streptophyta</taxon>
        <taxon>Embryophyta</taxon>
        <taxon>Tracheophyta</taxon>
        <taxon>Spermatophyta</taxon>
        <taxon>Magnoliopsida</taxon>
        <taxon>Liliopsida</taxon>
        <taxon>Poales</taxon>
        <taxon>Poaceae</taxon>
        <taxon>PACMAD clade</taxon>
        <taxon>Panicoideae</taxon>
        <taxon>Panicodae</taxon>
        <taxon>Paniceae</taxon>
        <taxon>Dichantheliinae</taxon>
        <taxon>Dichanthelium</taxon>
    </lineage>
</organism>
<evidence type="ECO:0000256" key="4">
    <source>
        <dbReference type="ARBA" id="ARBA00022538"/>
    </source>
</evidence>
<dbReference type="EMBL" id="LWDX02044391">
    <property type="protein sequence ID" value="OEL22821.1"/>
    <property type="molecule type" value="Genomic_DNA"/>
</dbReference>
<keyword evidence="4" id="KW-0633">Potassium transport</keyword>
<evidence type="ECO:0000313" key="14">
    <source>
        <dbReference type="Proteomes" id="UP000095767"/>
    </source>
</evidence>
<comment type="caution">
    <text evidence="13">The sequence shown here is derived from an EMBL/GenBank/DDBJ whole genome shotgun (WGS) entry which is preliminary data.</text>
</comment>
<evidence type="ECO:0000256" key="3">
    <source>
        <dbReference type="ARBA" id="ARBA00022448"/>
    </source>
</evidence>
<feature type="transmembrane region" description="Helical" evidence="10">
    <location>
        <begin position="283"/>
        <end position="303"/>
    </location>
</feature>
<feature type="transmembrane region" description="Helical" evidence="10">
    <location>
        <begin position="403"/>
        <end position="422"/>
    </location>
</feature>
<dbReference type="OrthoDB" id="638184at2759"/>
<evidence type="ECO:0000256" key="7">
    <source>
        <dbReference type="ARBA" id="ARBA00022989"/>
    </source>
</evidence>
<evidence type="ECO:0000256" key="9">
    <source>
        <dbReference type="ARBA" id="ARBA00023136"/>
    </source>
</evidence>
<dbReference type="AlphaFoldDB" id="A0A1E5VCI5"/>
<feature type="transmembrane region" description="Helical" evidence="10">
    <location>
        <begin position="253"/>
        <end position="276"/>
    </location>
</feature>
<dbReference type="PANTHER" id="PTHR30540:SF28">
    <property type="entry name" value="POTASSIUM TRANSPORTER 21"/>
    <property type="match status" value="1"/>
</dbReference>
<keyword evidence="14" id="KW-1185">Reference proteome</keyword>
<evidence type="ECO:0000259" key="12">
    <source>
        <dbReference type="Pfam" id="PF22776"/>
    </source>
</evidence>
<accession>A0A1E5VCI5</accession>
<feature type="transmembrane region" description="Helical" evidence="10">
    <location>
        <begin position="315"/>
        <end position="336"/>
    </location>
</feature>
<feature type="transmembrane region" description="Helical" evidence="10">
    <location>
        <begin position="206"/>
        <end position="226"/>
    </location>
</feature>
<dbReference type="Proteomes" id="UP000095767">
    <property type="component" value="Unassembled WGS sequence"/>
</dbReference>
<feature type="transmembrane region" description="Helical" evidence="10">
    <location>
        <begin position="45"/>
        <end position="69"/>
    </location>
</feature>
<keyword evidence="6" id="KW-0630">Potassium</keyword>
<protein>
    <submittedName>
        <fullName evidence="13">Potassium transporter 21</fullName>
    </submittedName>
</protein>
<evidence type="ECO:0000256" key="10">
    <source>
        <dbReference type="SAM" id="Phobius"/>
    </source>
</evidence>
<dbReference type="STRING" id="888268.A0A1E5VCI5"/>
<evidence type="ECO:0000256" key="5">
    <source>
        <dbReference type="ARBA" id="ARBA00022692"/>
    </source>
</evidence>
<dbReference type="GO" id="GO:0016020">
    <property type="term" value="C:membrane"/>
    <property type="evidence" value="ECO:0007669"/>
    <property type="project" value="UniProtKB-SubCell"/>
</dbReference>